<dbReference type="AlphaFoldDB" id="A0A1J7JQF7"/>
<proteinExistence type="predicted"/>
<dbReference type="InterPro" id="IPR050904">
    <property type="entry name" value="Adhesion/Biosynth-related"/>
</dbReference>
<keyword evidence="4" id="KW-1185">Reference proteome</keyword>
<protein>
    <submittedName>
        <fullName evidence="3">FAS1 domain-containing protein</fullName>
    </submittedName>
</protein>
<dbReference type="GO" id="GO:0016236">
    <property type="term" value="P:macroautophagy"/>
    <property type="evidence" value="ECO:0007669"/>
    <property type="project" value="TreeGrafter"/>
</dbReference>
<dbReference type="PANTHER" id="PTHR10900">
    <property type="entry name" value="PERIOSTIN-RELATED"/>
    <property type="match status" value="1"/>
</dbReference>
<evidence type="ECO:0000259" key="2">
    <source>
        <dbReference type="PROSITE" id="PS50213"/>
    </source>
</evidence>
<dbReference type="SMART" id="SM00554">
    <property type="entry name" value="FAS1"/>
    <property type="match status" value="2"/>
</dbReference>
<feature type="region of interest" description="Disordered" evidence="1">
    <location>
        <begin position="320"/>
        <end position="356"/>
    </location>
</feature>
<dbReference type="PANTHER" id="PTHR10900:SF77">
    <property type="entry name" value="FI19380P1"/>
    <property type="match status" value="1"/>
</dbReference>
<dbReference type="InParanoid" id="A0A1J7JQF7"/>
<accession>A0A1J7JQF7</accession>
<evidence type="ECO:0000313" key="3">
    <source>
        <dbReference type="EMBL" id="OIW31580.1"/>
    </source>
</evidence>
<dbReference type="Gene3D" id="2.30.180.10">
    <property type="entry name" value="FAS1 domain"/>
    <property type="match status" value="2"/>
</dbReference>
<reference evidence="3 4" key="1">
    <citation type="submission" date="2016-10" db="EMBL/GenBank/DDBJ databases">
        <title>Draft genome sequence of Coniochaeta ligniaria NRRL30616, a lignocellulolytic fungus for bioabatement of inhibitors in plant biomass hydrolysates.</title>
        <authorList>
            <consortium name="DOE Joint Genome Institute"/>
            <person name="Jimenez D.J."/>
            <person name="Hector R.E."/>
            <person name="Riley R."/>
            <person name="Sun H."/>
            <person name="Grigoriev I.V."/>
            <person name="Van Elsas J.D."/>
            <person name="Nichols N.N."/>
        </authorList>
    </citation>
    <scope>NUCLEOTIDE SEQUENCE [LARGE SCALE GENOMIC DNA]</scope>
    <source>
        <strain evidence="3 4">NRRL 30616</strain>
    </source>
</reference>
<dbReference type="Proteomes" id="UP000182658">
    <property type="component" value="Unassembled WGS sequence"/>
</dbReference>
<feature type="domain" description="FAS1" evidence="2">
    <location>
        <begin position="2"/>
        <end position="173"/>
    </location>
</feature>
<dbReference type="OrthoDB" id="286301at2759"/>
<dbReference type="PROSITE" id="PS50213">
    <property type="entry name" value="FAS1"/>
    <property type="match status" value="2"/>
</dbReference>
<organism evidence="3 4">
    <name type="scientific">Coniochaeta ligniaria NRRL 30616</name>
    <dbReference type="NCBI Taxonomy" id="1408157"/>
    <lineage>
        <taxon>Eukaryota</taxon>
        <taxon>Fungi</taxon>
        <taxon>Dikarya</taxon>
        <taxon>Ascomycota</taxon>
        <taxon>Pezizomycotina</taxon>
        <taxon>Sordariomycetes</taxon>
        <taxon>Sordariomycetidae</taxon>
        <taxon>Coniochaetales</taxon>
        <taxon>Coniochaetaceae</taxon>
        <taxon>Coniochaeta</taxon>
    </lineage>
</organism>
<gene>
    <name evidence="3" type="ORF">CONLIGDRAFT_563650</name>
</gene>
<dbReference type="STRING" id="1408157.A0A1J7JQF7"/>
<dbReference type="InterPro" id="IPR036378">
    <property type="entry name" value="FAS1_dom_sf"/>
</dbReference>
<dbReference type="SUPFAM" id="SSF82153">
    <property type="entry name" value="FAS1 domain"/>
    <property type="match status" value="2"/>
</dbReference>
<dbReference type="Pfam" id="PF02469">
    <property type="entry name" value="Fasciclin"/>
    <property type="match status" value="2"/>
</dbReference>
<name>A0A1J7JQF7_9PEZI</name>
<dbReference type="InterPro" id="IPR000782">
    <property type="entry name" value="FAS1_domain"/>
</dbReference>
<dbReference type="EMBL" id="KV875095">
    <property type="protein sequence ID" value="OIW31580.1"/>
    <property type="molecule type" value="Genomic_DNA"/>
</dbReference>
<evidence type="ECO:0000256" key="1">
    <source>
        <dbReference type="SAM" id="MobiDB-lite"/>
    </source>
</evidence>
<feature type="domain" description="FAS1" evidence="2">
    <location>
        <begin position="188"/>
        <end position="315"/>
    </location>
</feature>
<evidence type="ECO:0000313" key="4">
    <source>
        <dbReference type="Proteomes" id="UP000182658"/>
    </source>
</evidence>
<feature type="non-terminal residue" evidence="3">
    <location>
        <position position="1"/>
    </location>
</feature>
<feature type="non-terminal residue" evidence="3">
    <location>
        <position position="356"/>
    </location>
</feature>
<dbReference type="GO" id="GO:0000329">
    <property type="term" value="C:fungal-type vacuole membrane"/>
    <property type="evidence" value="ECO:0007669"/>
    <property type="project" value="TreeGrafter"/>
</dbReference>
<sequence>LAQDLPSALSKYPETSTFQGLISQVPGGVSSLLPSGITPNSTEGVTVIIPSNKAFEAFLNASNLANITSVPLDKLVNIFQYHIMYAKLTSTNFSSPDGLIVPTLLKDQIYNNRSAGADLINTYGADAAQGNVLYVSKDPVNPVKFRVRQQGSSVALRGGLGQDGVVTAVDGSWDLGTFQIVDTVLSPPSPCSQTIHGQGTLNSLDTALTNAGLWDALDHAANVTCLAPSNTAFTAAGDPQLTLNSSDLASALLFHTLPMPLYSTYVTDGMVLQSLQGGNVTVAKVDGDIYFNDAKVISPNVLTNNGLIHVLDKVMSPNGTAPAATATATSTATTTTTTGTGTATGSSTASSTPIAS</sequence>